<feature type="non-terminal residue" evidence="10">
    <location>
        <position position="1"/>
    </location>
</feature>
<dbReference type="EMBL" id="BTRK01000002">
    <property type="protein sequence ID" value="GMR34743.1"/>
    <property type="molecule type" value="Genomic_DNA"/>
</dbReference>
<evidence type="ECO:0000256" key="7">
    <source>
        <dbReference type="ARBA" id="ARBA00023303"/>
    </source>
</evidence>
<feature type="domain" description="Potassium channel" evidence="9">
    <location>
        <begin position="126"/>
        <end position="176"/>
    </location>
</feature>
<proteinExistence type="predicted"/>
<dbReference type="GO" id="GO:0030322">
    <property type="term" value="P:stabilization of membrane potential"/>
    <property type="evidence" value="ECO:0007669"/>
    <property type="project" value="TreeGrafter"/>
</dbReference>
<dbReference type="GO" id="GO:0022841">
    <property type="term" value="F:potassium ion leak channel activity"/>
    <property type="evidence" value="ECO:0007669"/>
    <property type="project" value="TreeGrafter"/>
</dbReference>
<sequence>VTLMCLTNRQAVRLIIWVKHAYHKYHLSHLLLLLSYTAFILLSTTAFFLTESIQAKAYRTRHLVLMSADRNRFVHRQLFPRLFNNSLLLIYANPQKSAALMGIMTEQLEAYERSMRLRPPLQPIPHTFGGSLLFVFSSITTLGSASYPATPAGRVLTMLISAMGIPFTIIVIKDLSFLLAKLFYFPCTWLEACWAVFRFCTLRGESEQHLETRFHSLADFRTRKLDYRVAHSERMLSIPVAIAIFALVGWATLGTVIVRWHVPHLNATMAFYHVFNCLSTTGIRHIELREDPLPLLSLIGYTLIGLAVLSLFVNLLHSKFSQAYWLPGRMKLPQPQLKSDALLDSVLLASFDSDDDDHLTDVPVNHFTTLGILQTDDKCPLICLARRQHAYTDAVTQTGSAPFGSVSALPKRRFMTPDAVFIDNNQHRLSRDNVGDLIVETYSKGPPRLVPSRSTEKPTML</sequence>
<feature type="transmembrane region" description="Helical" evidence="8">
    <location>
        <begin position="155"/>
        <end position="172"/>
    </location>
</feature>
<keyword evidence="3 8" id="KW-0812">Transmembrane</keyword>
<dbReference type="InterPro" id="IPR003280">
    <property type="entry name" value="2pore_dom_K_chnl"/>
</dbReference>
<evidence type="ECO:0000256" key="6">
    <source>
        <dbReference type="ARBA" id="ARBA00023136"/>
    </source>
</evidence>
<dbReference type="AlphaFoldDB" id="A0AAN5C2P1"/>
<keyword evidence="2" id="KW-0813">Transport</keyword>
<evidence type="ECO:0000259" key="9">
    <source>
        <dbReference type="Pfam" id="PF07885"/>
    </source>
</evidence>
<organism evidence="10 11">
    <name type="scientific">Pristionchus mayeri</name>
    <dbReference type="NCBI Taxonomy" id="1317129"/>
    <lineage>
        <taxon>Eukaryota</taxon>
        <taxon>Metazoa</taxon>
        <taxon>Ecdysozoa</taxon>
        <taxon>Nematoda</taxon>
        <taxon>Chromadorea</taxon>
        <taxon>Rhabditida</taxon>
        <taxon>Rhabditina</taxon>
        <taxon>Diplogasteromorpha</taxon>
        <taxon>Diplogasteroidea</taxon>
        <taxon>Neodiplogasteridae</taxon>
        <taxon>Pristionchus</taxon>
    </lineage>
</organism>
<name>A0AAN5C2P1_9BILA</name>
<feature type="transmembrane region" description="Helical" evidence="8">
    <location>
        <begin position="238"/>
        <end position="262"/>
    </location>
</feature>
<dbReference type="GO" id="GO:0015271">
    <property type="term" value="F:outward rectifier potassium channel activity"/>
    <property type="evidence" value="ECO:0007669"/>
    <property type="project" value="TreeGrafter"/>
</dbReference>
<dbReference type="SUPFAM" id="SSF81324">
    <property type="entry name" value="Voltage-gated potassium channels"/>
    <property type="match status" value="2"/>
</dbReference>
<keyword evidence="11" id="KW-1185">Reference proteome</keyword>
<keyword evidence="6 8" id="KW-0472">Membrane</keyword>
<feature type="transmembrane region" description="Helical" evidence="8">
    <location>
        <begin position="123"/>
        <end position="143"/>
    </location>
</feature>
<feature type="transmembrane region" description="Helical" evidence="8">
    <location>
        <begin position="298"/>
        <end position="316"/>
    </location>
</feature>
<dbReference type="Gene3D" id="1.10.287.70">
    <property type="match status" value="1"/>
</dbReference>
<dbReference type="PANTHER" id="PTHR11003">
    <property type="entry name" value="POTASSIUM CHANNEL, SUBFAMILY K"/>
    <property type="match status" value="1"/>
</dbReference>
<protein>
    <recommendedName>
        <fullName evidence="9">Potassium channel domain-containing protein</fullName>
    </recommendedName>
</protein>
<evidence type="ECO:0000313" key="10">
    <source>
        <dbReference type="EMBL" id="GMR34743.1"/>
    </source>
</evidence>
<keyword evidence="5" id="KW-0406">Ion transport</keyword>
<comment type="caution">
    <text evidence="10">The sequence shown here is derived from an EMBL/GenBank/DDBJ whole genome shotgun (WGS) entry which is preliminary data.</text>
</comment>
<dbReference type="InterPro" id="IPR013099">
    <property type="entry name" value="K_chnl_dom"/>
</dbReference>
<evidence type="ECO:0000256" key="2">
    <source>
        <dbReference type="ARBA" id="ARBA00022448"/>
    </source>
</evidence>
<evidence type="ECO:0000313" key="11">
    <source>
        <dbReference type="Proteomes" id="UP001328107"/>
    </source>
</evidence>
<comment type="subcellular location">
    <subcellularLocation>
        <location evidence="1">Membrane</location>
        <topology evidence="1">Multi-pass membrane protein</topology>
    </subcellularLocation>
</comment>
<dbReference type="GO" id="GO:0005886">
    <property type="term" value="C:plasma membrane"/>
    <property type="evidence" value="ECO:0007669"/>
    <property type="project" value="TreeGrafter"/>
</dbReference>
<feature type="transmembrane region" description="Helical" evidence="8">
    <location>
        <begin position="27"/>
        <end position="49"/>
    </location>
</feature>
<keyword evidence="4 8" id="KW-1133">Transmembrane helix</keyword>
<evidence type="ECO:0000256" key="4">
    <source>
        <dbReference type="ARBA" id="ARBA00022989"/>
    </source>
</evidence>
<evidence type="ECO:0000256" key="8">
    <source>
        <dbReference type="SAM" id="Phobius"/>
    </source>
</evidence>
<evidence type="ECO:0000256" key="3">
    <source>
        <dbReference type="ARBA" id="ARBA00022692"/>
    </source>
</evidence>
<accession>A0AAN5C2P1</accession>
<dbReference type="PANTHER" id="PTHR11003:SF337">
    <property type="entry name" value="POTASSIUM CHANNEL DOMAIN-CONTAINING PROTEIN"/>
    <property type="match status" value="1"/>
</dbReference>
<reference evidence="11" key="1">
    <citation type="submission" date="2022-10" db="EMBL/GenBank/DDBJ databases">
        <title>Genome assembly of Pristionchus species.</title>
        <authorList>
            <person name="Yoshida K."/>
            <person name="Sommer R.J."/>
        </authorList>
    </citation>
    <scope>NUCLEOTIDE SEQUENCE [LARGE SCALE GENOMIC DNA]</scope>
    <source>
        <strain evidence="11">RS5460</strain>
    </source>
</reference>
<evidence type="ECO:0000256" key="5">
    <source>
        <dbReference type="ARBA" id="ARBA00023065"/>
    </source>
</evidence>
<dbReference type="Proteomes" id="UP001328107">
    <property type="component" value="Unassembled WGS sequence"/>
</dbReference>
<evidence type="ECO:0000256" key="1">
    <source>
        <dbReference type="ARBA" id="ARBA00004141"/>
    </source>
</evidence>
<keyword evidence="7" id="KW-0407">Ion channel</keyword>
<gene>
    <name evidence="10" type="ORF">PMAYCL1PPCAC_04938</name>
</gene>
<dbReference type="Pfam" id="PF07885">
    <property type="entry name" value="Ion_trans_2"/>
    <property type="match status" value="1"/>
</dbReference>